<sequence length="288" mass="33108">MNAPEDLKPIFDQLAEKNNFQINDFARLTGGDINDVFLIKTLSSEEFVVKLNSSHKFPGMFTAEKMGLEILKRSGNIDIPIVFDVGEFEGKTYLLLEYKVSAKPTEYFWDLFGKQLARLHKNTASKFGLANDNYIGSLPQQNNFCTTPADFYISERLEPQLKLARDKNYNLEITKNFFKNISEIIPQEPPSLIHGDLWNGNYLVNSSGHPCLIDPAMAYAPREMDLAMMKLFGGFDQQIFQSYQQEFPLLNGFEERIPLWQLYYLLVHLNLFGVGYKSAVRDIIRQFS</sequence>
<evidence type="ECO:0000313" key="4">
    <source>
        <dbReference type="Proteomes" id="UP000003844"/>
    </source>
</evidence>
<dbReference type="Gene3D" id="3.30.200.20">
    <property type="entry name" value="Phosphorylase Kinase, domain 1"/>
    <property type="match status" value="1"/>
</dbReference>
<accession>H2BWG9</accession>
<gene>
    <name evidence="3" type="ORF">Gilli_1244</name>
</gene>
<comment type="similarity">
    <text evidence="1 2">Belongs to the fructosamine kinase family.</text>
</comment>
<evidence type="ECO:0000256" key="2">
    <source>
        <dbReference type="PIRNR" id="PIRNR006221"/>
    </source>
</evidence>
<dbReference type="PIRSF" id="PIRSF006221">
    <property type="entry name" value="Ketosamine-3-kinase"/>
    <property type="match status" value="1"/>
</dbReference>
<evidence type="ECO:0000313" key="3">
    <source>
        <dbReference type="EMBL" id="EHQ01912.1"/>
    </source>
</evidence>
<dbReference type="PANTHER" id="PTHR12149:SF8">
    <property type="entry name" value="PROTEIN-RIBULOSAMINE 3-KINASE"/>
    <property type="match status" value="1"/>
</dbReference>
<dbReference type="OrthoDB" id="5291879at2"/>
<name>H2BWG9_GILLR</name>
<dbReference type="InterPro" id="IPR016477">
    <property type="entry name" value="Fructo-/Ketosamine-3-kinase"/>
</dbReference>
<dbReference type="eggNOG" id="COG3001">
    <property type="taxonomic scope" value="Bacteria"/>
</dbReference>
<proteinExistence type="inferred from homology"/>
<dbReference type="Proteomes" id="UP000003844">
    <property type="component" value="Unassembled WGS sequence"/>
</dbReference>
<dbReference type="HOGENOM" id="CLU_036517_0_1_10"/>
<dbReference type="AlphaFoldDB" id="H2BWG9"/>
<dbReference type="Pfam" id="PF03881">
    <property type="entry name" value="Fructosamin_kin"/>
    <property type="match status" value="1"/>
</dbReference>
<dbReference type="SUPFAM" id="SSF56112">
    <property type="entry name" value="Protein kinase-like (PK-like)"/>
    <property type="match status" value="1"/>
</dbReference>
<organism evidence="3 4">
    <name type="scientific">Gillisia limnaea (strain DSM 15749 / LMG 21470 / R-8282)</name>
    <dbReference type="NCBI Taxonomy" id="865937"/>
    <lineage>
        <taxon>Bacteria</taxon>
        <taxon>Pseudomonadati</taxon>
        <taxon>Bacteroidota</taxon>
        <taxon>Flavobacteriia</taxon>
        <taxon>Flavobacteriales</taxon>
        <taxon>Flavobacteriaceae</taxon>
        <taxon>Gillisia</taxon>
    </lineage>
</organism>
<reference evidence="4" key="1">
    <citation type="journal article" date="2012" name="Stand. Genomic Sci.">
        <title>Genome sequence of the Antarctic rhodopsins-containing flavobacterium Gillisia limnaea type strain (R-8282(T)).</title>
        <authorList>
            <person name="Riedel T."/>
            <person name="Held B."/>
            <person name="Nolan M."/>
            <person name="Lucas S."/>
            <person name="Lapidus A."/>
            <person name="Tice H."/>
            <person name="Del Rio T.G."/>
            <person name="Cheng J.F."/>
            <person name="Han C."/>
            <person name="Tapia R."/>
            <person name="Goodwin L.A."/>
            <person name="Pitluck S."/>
            <person name="Liolios K."/>
            <person name="Mavromatis K."/>
            <person name="Pagani I."/>
            <person name="Ivanova N."/>
            <person name="Mikhailova N."/>
            <person name="Pati A."/>
            <person name="Chen A."/>
            <person name="Palaniappan K."/>
            <person name="Land M."/>
            <person name="Rohde M."/>
            <person name="Tindall B.J."/>
            <person name="Detter J.C."/>
            <person name="Goker M."/>
            <person name="Bristow J."/>
            <person name="Eisen J.A."/>
            <person name="Markowitz V."/>
            <person name="Hugenholtz P."/>
            <person name="Kyrpides N.C."/>
            <person name="Klenk H.P."/>
            <person name="Woyke T."/>
        </authorList>
    </citation>
    <scope>NUCLEOTIDE SEQUENCE [LARGE SCALE GENOMIC DNA]</scope>
    <source>
        <strain evidence="4">DSM 15749 / LMG 21470 / R-8282</strain>
    </source>
</reference>
<protein>
    <submittedName>
        <fullName evidence="3">Fructosamine/Ketosamine-3-kinase</fullName>
    </submittedName>
</protein>
<dbReference type="PANTHER" id="PTHR12149">
    <property type="entry name" value="FRUCTOSAMINE 3 KINASE-RELATED PROTEIN"/>
    <property type="match status" value="1"/>
</dbReference>
<dbReference type="GO" id="GO:0016301">
    <property type="term" value="F:kinase activity"/>
    <property type="evidence" value="ECO:0007669"/>
    <property type="project" value="UniProtKB-UniRule"/>
</dbReference>
<dbReference type="STRING" id="865937.Gilli_1244"/>
<dbReference type="EMBL" id="JH594606">
    <property type="protein sequence ID" value="EHQ01912.1"/>
    <property type="molecule type" value="Genomic_DNA"/>
</dbReference>
<keyword evidence="2 3" id="KW-0418">Kinase</keyword>
<dbReference type="InterPro" id="IPR011009">
    <property type="entry name" value="Kinase-like_dom_sf"/>
</dbReference>
<evidence type="ECO:0000256" key="1">
    <source>
        <dbReference type="ARBA" id="ARBA00009460"/>
    </source>
</evidence>
<keyword evidence="4" id="KW-1185">Reference proteome</keyword>
<dbReference type="Gene3D" id="3.90.1200.10">
    <property type="match status" value="1"/>
</dbReference>
<keyword evidence="2" id="KW-0808">Transferase</keyword>